<evidence type="ECO:0000313" key="2">
    <source>
        <dbReference type="EMBL" id="CAI9167595.1"/>
    </source>
</evidence>
<feature type="compositionally biased region" description="Polar residues" evidence="1">
    <location>
        <begin position="69"/>
        <end position="81"/>
    </location>
</feature>
<proteinExistence type="predicted"/>
<dbReference type="Proteomes" id="UP001176941">
    <property type="component" value="Chromosome 27"/>
</dbReference>
<feature type="region of interest" description="Disordered" evidence="1">
    <location>
        <begin position="1"/>
        <end position="81"/>
    </location>
</feature>
<gene>
    <name evidence="2" type="ORF">MRATA1EN1_LOCUS16557</name>
</gene>
<dbReference type="EMBL" id="OX459963">
    <property type="protein sequence ID" value="CAI9167595.1"/>
    <property type="molecule type" value="Genomic_DNA"/>
</dbReference>
<protein>
    <submittedName>
        <fullName evidence="2">Uncharacterized protein</fullName>
    </submittedName>
</protein>
<evidence type="ECO:0000313" key="3">
    <source>
        <dbReference type="Proteomes" id="UP001176941"/>
    </source>
</evidence>
<feature type="compositionally biased region" description="Polar residues" evidence="1">
    <location>
        <begin position="47"/>
        <end position="57"/>
    </location>
</feature>
<accession>A0ABN8Z169</accession>
<keyword evidence="3" id="KW-1185">Reference proteome</keyword>
<name>A0ABN8Z169_RANTA</name>
<organism evidence="2 3">
    <name type="scientific">Rangifer tarandus platyrhynchus</name>
    <name type="common">Svalbard reindeer</name>
    <dbReference type="NCBI Taxonomy" id="3082113"/>
    <lineage>
        <taxon>Eukaryota</taxon>
        <taxon>Metazoa</taxon>
        <taxon>Chordata</taxon>
        <taxon>Craniata</taxon>
        <taxon>Vertebrata</taxon>
        <taxon>Euteleostomi</taxon>
        <taxon>Mammalia</taxon>
        <taxon>Eutheria</taxon>
        <taxon>Laurasiatheria</taxon>
        <taxon>Artiodactyla</taxon>
        <taxon>Ruminantia</taxon>
        <taxon>Pecora</taxon>
        <taxon>Cervidae</taxon>
        <taxon>Odocoileinae</taxon>
        <taxon>Rangifer</taxon>
    </lineage>
</organism>
<reference evidence="2" key="1">
    <citation type="submission" date="2023-04" db="EMBL/GenBank/DDBJ databases">
        <authorList>
            <consortium name="ELIXIR-Norway"/>
        </authorList>
    </citation>
    <scope>NUCLEOTIDE SEQUENCE [LARGE SCALE GENOMIC DNA]</scope>
</reference>
<sequence>MSVNCSTPAHCLHGLETSSGRGNRLGGGPGLLLRVSEHSQALGGQRRANSQASTPTGSEPERSEPVSPRSLSNSAGVSLKQ</sequence>
<evidence type="ECO:0000256" key="1">
    <source>
        <dbReference type="SAM" id="MobiDB-lite"/>
    </source>
</evidence>